<keyword evidence="4" id="KW-1185">Reference proteome</keyword>
<dbReference type="InterPro" id="IPR050982">
    <property type="entry name" value="Auxin_biosynth/cation_transpt"/>
</dbReference>
<evidence type="ECO:0000313" key="3">
    <source>
        <dbReference type="EMBL" id="MFC3688707.1"/>
    </source>
</evidence>
<comment type="caution">
    <text evidence="3">The sequence shown here is derived from an EMBL/GenBank/DDBJ whole genome shotgun (WGS) entry which is preliminary data.</text>
</comment>
<dbReference type="PANTHER" id="PTHR43539:SF78">
    <property type="entry name" value="FLAVIN-CONTAINING MONOOXYGENASE"/>
    <property type="match status" value="1"/>
</dbReference>
<evidence type="ECO:0000313" key="4">
    <source>
        <dbReference type="Proteomes" id="UP001595685"/>
    </source>
</evidence>
<feature type="domain" description="FAD/NAD(P)-binding" evidence="2">
    <location>
        <begin position="50"/>
        <end position="368"/>
    </location>
</feature>
<proteinExistence type="predicted"/>
<name>A0ABV7WIF0_9MICO</name>
<sequence>METQRHPGSPAAGPVAVAPPDVVTEPAPVDVAVTQPAAVDVMVTQPAAVDVVVIGAGQAGLAAAATLRRRGLTAADELVVLDADNGPGGAWQHRWPSLRLGTAHRIFPLPGRPLPVADPELPAAEVVAAYFGDYERELGLPVLRPVRVDAVARGEDDRLVVRAGGRAWAARAVVSATGTWRSPFVPHVPGIETFAGRQMHTVDYRSADELAGLRVLVVGGGASAVQLLAEVAPVATTTWVTRRPPVWLPEGTLGEDAGRAAVAGVERRVREGLPPQSVVSTTGLVMTPAVRAARDAGQLQRLPMPARFTPDGVTWADGSHAAVDVVLWCTGFRPSVQHLAPLGLRTRAGGIRLDGTRAVDEPRLHLVGYGPSASTIGANRAGQAAAREVLRDLARTPVPAARPA</sequence>
<dbReference type="InterPro" id="IPR023753">
    <property type="entry name" value="FAD/NAD-binding_dom"/>
</dbReference>
<organism evidence="3 4">
    <name type="scientific">Aquipuribacter hungaricus</name>
    <dbReference type="NCBI Taxonomy" id="545624"/>
    <lineage>
        <taxon>Bacteria</taxon>
        <taxon>Bacillati</taxon>
        <taxon>Actinomycetota</taxon>
        <taxon>Actinomycetes</taxon>
        <taxon>Micrococcales</taxon>
        <taxon>Intrasporangiaceae</taxon>
        <taxon>Aquipuribacter</taxon>
    </lineage>
</organism>
<accession>A0ABV7WIF0</accession>
<keyword evidence="1" id="KW-0560">Oxidoreductase</keyword>
<dbReference type="Proteomes" id="UP001595685">
    <property type="component" value="Unassembled WGS sequence"/>
</dbReference>
<protein>
    <submittedName>
        <fullName evidence="3">FAD-dependent oxidoreductase</fullName>
    </submittedName>
</protein>
<dbReference type="Gene3D" id="3.50.50.60">
    <property type="entry name" value="FAD/NAD(P)-binding domain"/>
    <property type="match status" value="1"/>
</dbReference>
<gene>
    <name evidence="3" type="ORF">ACFOLH_10170</name>
</gene>
<dbReference type="SUPFAM" id="SSF51905">
    <property type="entry name" value="FAD/NAD(P)-binding domain"/>
    <property type="match status" value="1"/>
</dbReference>
<dbReference type="InterPro" id="IPR036188">
    <property type="entry name" value="FAD/NAD-bd_sf"/>
</dbReference>
<dbReference type="Pfam" id="PF07992">
    <property type="entry name" value="Pyr_redox_2"/>
    <property type="match status" value="1"/>
</dbReference>
<reference evidence="4" key="1">
    <citation type="journal article" date="2019" name="Int. J. Syst. Evol. Microbiol.">
        <title>The Global Catalogue of Microorganisms (GCM) 10K type strain sequencing project: providing services to taxonomists for standard genome sequencing and annotation.</title>
        <authorList>
            <consortium name="The Broad Institute Genomics Platform"/>
            <consortium name="The Broad Institute Genome Sequencing Center for Infectious Disease"/>
            <person name="Wu L."/>
            <person name="Ma J."/>
        </authorList>
    </citation>
    <scope>NUCLEOTIDE SEQUENCE [LARGE SCALE GENOMIC DNA]</scope>
    <source>
        <strain evidence="4">NCAIM B.02333</strain>
    </source>
</reference>
<evidence type="ECO:0000256" key="1">
    <source>
        <dbReference type="ARBA" id="ARBA00023002"/>
    </source>
</evidence>
<evidence type="ECO:0000259" key="2">
    <source>
        <dbReference type="Pfam" id="PF07992"/>
    </source>
</evidence>
<dbReference type="PRINTS" id="PR00368">
    <property type="entry name" value="FADPNR"/>
</dbReference>
<dbReference type="PANTHER" id="PTHR43539">
    <property type="entry name" value="FLAVIN-BINDING MONOOXYGENASE-LIKE PROTEIN (AFU_ORTHOLOGUE AFUA_4G09220)"/>
    <property type="match status" value="1"/>
</dbReference>
<dbReference type="EMBL" id="JBHRWW010000006">
    <property type="protein sequence ID" value="MFC3688707.1"/>
    <property type="molecule type" value="Genomic_DNA"/>
</dbReference>
<dbReference type="RefSeq" id="WP_340290777.1">
    <property type="nucleotide sequence ID" value="NZ_JBBEOI010000023.1"/>
</dbReference>
<dbReference type="PRINTS" id="PR00469">
    <property type="entry name" value="PNDRDTASEII"/>
</dbReference>